<dbReference type="SUPFAM" id="SSF49785">
    <property type="entry name" value="Galactose-binding domain-like"/>
    <property type="match status" value="1"/>
</dbReference>
<proteinExistence type="predicted"/>
<evidence type="ECO:0000259" key="1">
    <source>
        <dbReference type="PROSITE" id="PS50022"/>
    </source>
</evidence>
<accession>A0ABV0BRS7</accession>
<feature type="domain" description="F5/8 type C" evidence="1">
    <location>
        <begin position="292"/>
        <end position="457"/>
    </location>
</feature>
<organism evidence="2 3">
    <name type="scientific">Sphingobacterium kitahiroshimense</name>
    <dbReference type="NCBI Taxonomy" id="470446"/>
    <lineage>
        <taxon>Bacteria</taxon>
        <taxon>Pseudomonadati</taxon>
        <taxon>Bacteroidota</taxon>
        <taxon>Sphingobacteriia</taxon>
        <taxon>Sphingobacteriales</taxon>
        <taxon>Sphingobacteriaceae</taxon>
        <taxon>Sphingobacterium</taxon>
    </lineage>
</organism>
<name>A0ABV0BRS7_9SPHI</name>
<dbReference type="PROSITE" id="PS50022">
    <property type="entry name" value="FA58C_3"/>
    <property type="match status" value="1"/>
</dbReference>
<dbReference type="Pfam" id="PF00754">
    <property type="entry name" value="F5_F8_type_C"/>
    <property type="match status" value="1"/>
</dbReference>
<comment type="caution">
    <text evidence="2">The sequence shown here is derived from an EMBL/GenBank/DDBJ whole genome shotgun (WGS) entry which is preliminary data.</text>
</comment>
<dbReference type="PROSITE" id="PS51257">
    <property type="entry name" value="PROKAR_LIPOPROTEIN"/>
    <property type="match status" value="1"/>
</dbReference>
<dbReference type="RefSeq" id="WP_346581169.1">
    <property type="nucleotide sequence ID" value="NZ_JBDJLH010000004.1"/>
</dbReference>
<evidence type="ECO:0000313" key="2">
    <source>
        <dbReference type="EMBL" id="MEN5377504.1"/>
    </source>
</evidence>
<sequence length="457" mass="50288">MSRVLLFGGLLLAISACKEEELIFPPQVGQGTEVTEKRPTARPSNLTYVSAFNKNVEIYWPELSDRVVKAQIKYTDAGTEKVLDVTKFDTPVIIPLSEVKAYEFALQYFTADGTPSKVTKTELSPRPYEADFKMSSLLVNPVAGGVTFIFPKTSERAIPGTISYVLDGKQMKQAFNANIMDTVRIQNLSDETKIIDFTVNLKDEVWNRNLTSQNQTAPGLLVYKAILPTLNYSYDANNVVLNWVNNTGDPIDVTYTFDIAGDIKTASVIGSTAAAGSLKLDVAGRGGVMKATVASEGGISTEQIFDIYAPIDRSAWSAEVSSIETNEGAANGKASSLIDGDINTYWHSTWSSGSFNYPHWFVVNLGKEEMLSKIGMIRRHNNTTGGFKTFNIEVSLNGTSWTMVSQNLTFNSEVATAAWQDFVITPVNARYVRITMTAPYRVGATSTHLAEFRAYRK</sequence>
<dbReference type="Proteomes" id="UP001409291">
    <property type="component" value="Unassembled WGS sequence"/>
</dbReference>
<evidence type="ECO:0000313" key="3">
    <source>
        <dbReference type="Proteomes" id="UP001409291"/>
    </source>
</evidence>
<reference evidence="2 3" key="1">
    <citation type="submission" date="2024-04" db="EMBL/GenBank/DDBJ databases">
        <title>WGS of bacteria from Torrens River.</title>
        <authorList>
            <person name="Wyrsch E.R."/>
            <person name="Drigo B."/>
        </authorList>
    </citation>
    <scope>NUCLEOTIDE SEQUENCE [LARGE SCALE GENOMIC DNA]</scope>
    <source>
        <strain evidence="2 3">TWI391</strain>
    </source>
</reference>
<dbReference type="EMBL" id="JBDJNQ010000003">
    <property type="protein sequence ID" value="MEN5377504.1"/>
    <property type="molecule type" value="Genomic_DNA"/>
</dbReference>
<keyword evidence="3" id="KW-1185">Reference proteome</keyword>
<protein>
    <submittedName>
        <fullName evidence="2">Discoidin domain-containing protein</fullName>
    </submittedName>
</protein>
<dbReference type="InterPro" id="IPR000421">
    <property type="entry name" value="FA58C"/>
</dbReference>
<dbReference type="Gene3D" id="2.60.120.260">
    <property type="entry name" value="Galactose-binding domain-like"/>
    <property type="match status" value="1"/>
</dbReference>
<gene>
    <name evidence="2" type="ORF">ABE541_09545</name>
</gene>
<dbReference type="InterPro" id="IPR008979">
    <property type="entry name" value="Galactose-bd-like_sf"/>
</dbReference>